<dbReference type="SUPFAM" id="SSF52317">
    <property type="entry name" value="Class I glutamine amidotransferase-like"/>
    <property type="match status" value="2"/>
</dbReference>
<evidence type="ECO:0000256" key="1">
    <source>
        <dbReference type="ARBA" id="ARBA00008542"/>
    </source>
</evidence>
<dbReference type="Gene3D" id="3.40.50.880">
    <property type="match status" value="2"/>
</dbReference>
<sequence>MGSIVEKYALIIYGDYMENYEVMVPFWVPQAFGVRLYSKLPGYLFTLISNFDEVKAKYYDALTIPRGRFTELLSVDDKVLGIVKGFANSPIATSCHSQLLLAAAGLLKGKKCTAFASMKPVIELAGSIWWEQRNTTSGFDITACLKDGNILSSIGWPAYAEYLKTLFESMGARVHATKTNSVLSYVGLRIQCPIPCAQALGCKVDTATPRRKKGETCVTATTTTKEPKFSARNVVITCLSQPIGMISVFMTMIALSCRGRSPKLLVMNDNAVNLVKEFAEKNGALAGIGQGQWLLAVAGWKRCACGHGMKVMVKMGGGDVEESKGCVSDGKPVTAIGWSALPSFISQLSRLLGLSFEF</sequence>
<dbReference type="AlphaFoldDB" id="A0A6A2Y394"/>
<dbReference type="InterPro" id="IPR006286">
    <property type="entry name" value="C56_PfpI-like"/>
</dbReference>
<evidence type="ECO:0000313" key="3">
    <source>
        <dbReference type="EMBL" id="KAE8675095.1"/>
    </source>
</evidence>
<dbReference type="Pfam" id="PF01965">
    <property type="entry name" value="DJ-1_PfpI"/>
    <property type="match status" value="2"/>
</dbReference>
<dbReference type="EMBL" id="VEPZ02001405">
    <property type="protein sequence ID" value="KAE8675095.1"/>
    <property type="molecule type" value="Genomic_DNA"/>
</dbReference>
<feature type="domain" description="DJ-1/PfpI" evidence="2">
    <location>
        <begin position="9"/>
        <end position="168"/>
    </location>
</feature>
<evidence type="ECO:0000259" key="2">
    <source>
        <dbReference type="Pfam" id="PF01965"/>
    </source>
</evidence>
<dbReference type="InterPro" id="IPR029062">
    <property type="entry name" value="Class_I_gatase-like"/>
</dbReference>
<accession>A0A6A2Y394</accession>
<comment type="similarity">
    <text evidence="1">Belongs to the peptidase C56 family.</text>
</comment>
<dbReference type="Proteomes" id="UP000436088">
    <property type="component" value="Unassembled WGS sequence"/>
</dbReference>
<dbReference type="PANTHER" id="PTHR42733">
    <property type="entry name" value="DJ-1 PROTEIN"/>
    <property type="match status" value="1"/>
</dbReference>
<reference evidence="3" key="1">
    <citation type="submission" date="2019-09" db="EMBL/GenBank/DDBJ databases">
        <title>Draft genome information of white flower Hibiscus syriacus.</title>
        <authorList>
            <person name="Kim Y.-M."/>
        </authorList>
    </citation>
    <scope>NUCLEOTIDE SEQUENCE [LARGE SCALE GENOMIC DNA]</scope>
    <source>
        <strain evidence="3">YM2019G1</strain>
    </source>
</reference>
<dbReference type="InterPro" id="IPR002818">
    <property type="entry name" value="DJ-1/PfpI"/>
</dbReference>
<evidence type="ECO:0000313" key="4">
    <source>
        <dbReference type="Proteomes" id="UP000436088"/>
    </source>
</evidence>
<comment type="caution">
    <text evidence="3">The sequence shown here is derived from an EMBL/GenBank/DDBJ whole genome shotgun (WGS) entry which is preliminary data.</text>
</comment>
<dbReference type="PANTHER" id="PTHR42733:SF9">
    <property type="entry name" value="DJ-1 PROTEIN HOMOLOG E"/>
    <property type="match status" value="1"/>
</dbReference>
<proteinExistence type="inferred from homology"/>
<feature type="domain" description="DJ-1/PfpI" evidence="2">
    <location>
        <begin position="259"/>
        <end position="349"/>
    </location>
</feature>
<name>A0A6A2Y394_HIBSY</name>
<organism evidence="3 4">
    <name type="scientific">Hibiscus syriacus</name>
    <name type="common">Rose of Sharon</name>
    <dbReference type="NCBI Taxonomy" id="106335"/>
    <lineage>
        <taxon>Eukaryota</taxon>
        <taxon>Viridiplantae</taxon>
        <taxon>Streptophyta</taxon>
        <taxon>Embryophyta</taxon>
        <taxon>Tracheophyta</taxon>
        <taxon>Spermatophyta</taxon>
        <taxon>Magnoliopsida</taxon>
        <taxon>eudicotyledons</taxon>
        <taxon>Gunneridae</taxon>
        <taxon>Pentapetalae</taxon>
        <taxon>rosids</taxon>
        <taxon>malvids</taxon>
        <taxon>Malvales</taxon>
        <taxon>Malvaceae</taxon>
        <taxon>Malvoideae</taxon>
        <taxon>Hibiscus</taxon>
    </lineage>
</organism>
<gene>
    <name evidence="3" type="ORF">F3Y22_tig00111693pilonHSYRG00033</name>
</gene>
<protein>
    <submittedName>
        <fullName evidence="3">Guanylate-binding family protein isoform 1</fullName>
    </submittedName>
</protein>
<keyword evidence="4" id="KW-1185">Reference proteome</keyword>